<keyword evidence="2" id="KW-0813">Transport</keyword>
<keyword evidence="6" id="KW-0418">Kinase</keyword>
<keyword evidence="5" id="KW-0598">Phosphotransferase system</keyword>
<evidence type="ECO:0000256" key="7">
    <source>
        <dbReference type="ARBA" id="ARBA00039163"/>
    </source>
</evidence>
<dbReference type="InterPro" id="IPR011055">
    <property type="entry name" value="Dup_hybrid_motif"/>
</dbReference>
<organism evidence="12 13">
    <name type="scientific">Alteromonas sediminis</name>
    <dbReference type="NCBI Taxonomy" id="2259342"/>
    <lineage>
        <taxon>Bacteria</taxon>
        <taxon>Pseudomonadati</taxon>
        <taxon>Pseudomonadota</taxon>
        <taxon>Gammaproteobacteria</taxon>
        <taxon>Alteromonadales</taxon>
        <taxon>Alteromonadaceae</taxon>
        <taxon>Alteromonas/Salinimonas group</taxon>
        <taxon>Alteromonas</taxon>
    </lineage>
</organism>
<name>A0A3N5Y381_9ALTE</name>
<evidence type="ECO:0000256" key="4">
    <source>
        <dbReference type="ARBA" id="ARBA00022679"/>
    </source>
</evidence>
<dbReference type="InterPro" id="IPR001127">
    <property type="entry name" value="PTS_EIIA_1_perm"/>
</dbReference>
<keyword evidence="4" id="KW-0808">Transferase</keyword>
<evidence type="ECO:0000256" key="5">
    <source>
        <dbReference type="ARBA" id="ARBA00022683"/>
    </source>
</evidence>
<evidence type="ECO:0000256" key="9">
    <source>
        <dbReference type="ARBA" id="ARBA00042526"/>
    </source>
</evidence>
<dbReference type="GO" id="GO:0005737">
    <property type="term" value="C:cytoplasm"/>
    <property type="evidence" value="ECO:0007669"/>
    <property type="project" value="UniProtKB-SubCell"/>
</dbReference>
<accession>A0A3N5Y381</accession>
<evidence type="ECO:0000259" key="11">
    <source>
        <dbReference type="Pfam" id="PF00358"/>
    </source>
</evidence>
<protein>
    <recommendedName>
        <fullName evidence="7">PTS system glucose-specific EIIA component</fullName>
    </recommendedName>
    <alternativeName>
        <fullName evidence="10">EIIA-Glc</fullName>
    </alternativeName>
    <alternativeName>
        <fullName evidence="9">EIII-Glc</fullName>
    </alternativeName>
    <alternativeName>
        <fullName evidence="8">Glucose-specific phosphotransferase enzyme IIA component</fullName>
    </alternativeName>
</protein>
<keyword evidence="13" id="KW-1185">Reference proteome</keyword>
<evidence type="ECO:0000256" key="6">
    <source>
        <dbReference type="ARBA" id="ARBA00022777"/>
    </source>
</evidence>
<evidence type="ECO:0000313" key="13">
    <source>
        <dbReference type="Proteomes" id="UP000275281"/>
    </source>
</evidence>
<dbReference type="PANTHER" id="PTHR45008">
    <property type="entry name" value="PTS SYSTEM GLUCOSE-SPECIFIC EIIA COMPONENT"/>
    <property type="match status" value="1"/>
</dbReference>
<dbReference type="Pfam" id="PF00358">
    <property type="entry name" value="PTS_EIIA_1"/>
    <property type="match status" value="1"/>
</dbReference>
<gene>
    <name evidence="12" type="ORF">DRW07_06620</name>
</gene>
<evidence type="ECO:0000256" key="10">
    <source>
        <dbReference type="ARBA" id="ARBA00042873"/>
    </source>
</evidence>
<dbReference type="RefSeq" id="WP_124027109.1">
    <property type="nucleotide sequence ID" value="NZ_JBHRSN010000015.1"/>
</dbReference>
<proteinExistence type="predicted"/>
<dbReference type="OrthoDB" id="6331866at2"/>
<evidence type="ECO:0000256" key="1">
    <source>
        <dbReference type="ARBA" id="ARBA00004496"/>
    </source>
</evidence>
<reference evidence="12 13" key="1">
    <citation type="submission" date="2018-11" db="EMBL/GenBank/DDBJ databases">
        <authorList>
            <person name="Ye M.-Q."/>
            <person name="Du Z.-J."/>
        </authorList>
    </citation>
    <scope>NUCLEOTIDE SEQUENCE [LARGE SCALE GENOMIC DNA]</scope>
    <source>
        <strain evidence="12 13">U0105</strain>
    </source>
</reference>
<evidence type="ECO:0000256" key="8">
    <source>
        <dbReference type="ARBA" id="ARBA00042296"/>
    </source>
</evidence>
<dbReference type="GO" id="GO:0016301">
    <property type="term" value="F:kinase activity"/>
    <property type="evidence" value="ECO:0007669"/>
    <property type="project" value="UniProtKB-KW"/>
</dbReference>
<dbReference type="Gene3D" id="2.70.70.10">
    <property type="entry name" value="Glucose Permease (Domain IIA)"/>
    <property type="match status" value="1"/>
</dbReference>
<evidence type="ECO:0000313" key="12">
    <source>
        <dbReference type="EMBL" id="RPJ67206.1"/>
    </source>
</evidence>
<feature type="domain" description="PTS EIIA type-1" evidence="11">
    <location>
        <begin position="22"/>
        <end position="144"/>
    </location>
</feature>
<dbReference type="Proteomes" id="UP000275281">
    <property type="component" value="Unassembled WGS sequence"/>
</dbReference>
<dbReference type="EMBL" id="RPOK01000002">
    <property type="protein sequence ID" value="RPJ67206.1"/>
    <property type="molecule type" value="Genomic_DNA"/>
</dbReference>
<dbReference type="InterPro" id="IPR050890">
    <property type="entry name" value="PTS_EIIA_component"/>
</dbReference>
<comment type="subcellular location">
    <subcellularLocation>
        <location evidence="1">Cytoplasm</location>
    </subcellularLocation>
</comment>
<sequence length="175" mass="19470">MMTWPSLLTLAAPETFSHELVLASPMAGRVVALSSLNEPALSQEMWGCGVAINTRATVCSVPFDGIVESADLTRQRWVLKARNGLRVMIQIGVLPQSLYAERLQPQLKPKQKFTQGQILTYLDPVWLASQLGELYCVVTLLSTKQIIAAVPNRLDQHVDAMDDLLHLYLNITKTR</sequence>
<evidence type="ECO:0000256" key="3">
    <source>
        <dbReference type="ARBA" id="ARBA00022597"/>
    </source>
</evidence>
<comment type="caution">
    <text evidence="12">The sequence shown here is derived from an EMBL/GenBank/DDBJ whole genome shotgun (WGS) entry which is preliminary data.</text>
</comment>
<dbReference type="PANTHER" id="PTHR45008:SF1">
    <property type="entry name" value="PTS SYSTEM GLUCOSE-SPECIFIC EIIA COMPONENT"/>
    <property type="match status" value="1"/>
</dbReference>
<dbReference type="SUPFAM" id="SSF51261">
    <property type="entry name" value="Duplicated hybrid motif"/>
    <property type="match status" value="1"/>
</dbReference>
<dbReference type="AlphaFoldDB" id="A0A3N5Y381"/>
<keyword evidence="3" id="KW-0762">Sugar transport</keyword>
<dbReference type="GO" id="GO:0009401">
    <property type="term" value="P:phosphoenolpyruvate-dependent sugar phosphotransferase system"/>
    <property type="evidence" value="ECO:0007669"/>
    <property type="project" value="UniProtKB-KW"/>
</dbReference>
<evidence type="ECO:0000256" key="2">
    <source>
        <dbReference type="ARBA" id="ARBA00022448"/>
    </source>
</evidence>